<evidence type="ECO:0000313" key="2">
    <source>
        <dbReference type="EMBL" id="VEN34085.1"/>
    </source>
</evidence>
<gene>
    <name evidence="2" type="ORF">CALMAC_LOCUS400</name>
</gene>
<proteinExistence type="predicted"/>
<sequence>MESQGSGGDFSKTPVPISKSSPAAASPSVRFMTQTVIVSLDETVTHDITYGKSALLPLHLFWFELCVGRFGK</sequence>
<dbReference type="Proteomes" id="UP000410492">
    <property type="component" value="Unassembled WGS sequence"/>
</dbReference>
<dbReference type="EMBL" id="CAACVG010000442">
    <property type="protein sequence ID" value="VEN34085.1"/>
    <property type="molecule type" value="Genomic_DNA"/>
</dbReference>
<organism evidence="2 3">
    <name type="scientific">Callosobruchus maculatus</name>
    <name type="common">Southern cowpea weevil</name>
    <name type="synonym">Pulse bruchid</name>
    <dbReference type="NCBI Taxonomy" id="64391"/>
    <lineage>
        <taxon>Eukaryota</taxon>
        <taxon>Metazoa</taxon>
        <taxon>Ecdysozoa</taxon>
        <taxon>Arthropoda</taxon>
        <taxon>Hexapoda</taxon>
        <taxon>Insecta</taxon>
        <taxon>Pterygota</taxon>
        <taxon>Neoptera</taxon>
        <taxon>Endopterygota</taxon>
        <taxon>Coleoptera</taxon>
        <taxon>Polyphaga</taxon>
        <taxon>Cucujiformia</taxon>
        <taxon>Chrysomeloidea</taxon>
        <taxon>Chrysomelidae</taxon>
        <taxon>Bruchinae</taxon>
        <taxon>Bruchini</taxon>
        <taxon>Callosobruchus</taxon>
    </lineage>
</organism>
<keyword evidence="3" id="KW-1185">Reference proteome</keyword>
<accession>A0A653BGE4</accession>
<reference evidence="2 3" key="1">
    <citation type="submission" date="2019-01" db="EMBL/GenBank/DDBJ databases">
        <authorList>
            <person name="Sayadi A."/>
        </authorList>
    </citation>
    <scope>NUCLEOTIDE SEQUENCE [LARGE SCALE GENOMIC DNA]</scope>
</reference>
<feature type="region of interest" description="Disordered" evidence="1">
    <location>
        <begin position="1"/>
        <end position="26"/>
    </location>
</feature>
<dbReference type="OrthoDB" id="6716182at2759"/>
<dbReference type="AlphaFoldDB" id="A0A653BGE4"/>
<evidence type="ECO:0000256" key="1">
    <source>
        <dbReference type="SAM" id="MobiDB-lite"/>
    </source>
</evidence>
<evidence type="ECO:0000313" key="3">
    <source>
        <dbReference type="Proteomes" id="UP000410492"/>
    </source>
</evidence>
<protein>
    <submittedName>
        <fullName evidence="2">Uncharacterized protein</fullName>
    </submittedName>
</protein>
<feature type="compositionally biased region" description="Low complexity" evidence="1">
    <location>
        <begin position="16"/>
        <end position="26"/>
    </location>
</feature>
<name>A0A653BGE4_CALMS</name>